<feature type="domain" description="CRM" evidence="4">
    <location>
        <begin position="20"/>
        <end position="117"/>
    </location>
</feature>
<dbReference type="EMBL" id="DUZY01000006">
    <property type="protein sequence ID" value="DAD42694.1"/>
    <property type="molecule type" value="Genomic_DNA"/>
</dbReference>
<evidence type="ECO:0000256" key="2">
    <source>
        <dbReference type="PROSITE-ProRule" id="PRU00626"/>
    </source>
</evidence>
<feature type="compositionally biased region" description="Acidic residues" evidence="3">
    <location>
        <begin position="191"/>
        <end position="206"/>
    </location>
</feature>
<dbReference type="PANTHER" id="PTHR31426">
    <property type="entry name" value="GROUP II INTRON SPLICING FACTOR CRS1-LIKE"/>
    <property type="match status" value="1"/>
</dbReference>
<evidence type="ECO:0000313" key="6">
    <source>
        <dbReference type="Proteomes" id="UP000607653"/>
    </source>
</evidence>
<dbReference type="InterPro" id="IPR040286">
    <property type="entry name" value="At3g25440-like"/>
</dbReference>
<dbReference type="Pfam" id="PF14223">
    <property type="entry name" value="Retrotran_gag_2"/>
    <property type="match status" value="1"/>
</dbReference>
<name>A0A822Z8L0_NELNU</name>
<evidence type="ECO:0000256" key="3">
    <source>
        <dbReference type="SAM" id="MobiDB-lite"/>
    </source>
</evidence>
<comment type="caution">
    <text evidence="5">The sequence shown here is derived from an EMBL/GenBank/DDBJ whole genome shotgun (WGS) entry which is preliminary data.</text>
</comment>
<dbReference type="Pfam" id="PF01985">
    <property type="entry name" value="CRS1_YhbY"/>
    <property type="match status" value="1"/>
</dbReference>
<dbReference type="Proteomes" id="UP000607653">
    <property type="component" value="Unassembled WGS sequence"/>
</dbReference>
<evidence type="ECO:0000256" key="1">
    <source>
        <dbReference type="ARBA" id="ARBA00022884"/>
    </source>
</evidence>
<reference evidence="5 6" key="1">
    <citation type="journal article" date="2020" name="Mol. Biol. Evol.">
        <title>Distinct Expression and Methylation Patterns for Genes with Different Fates following a Single Whole-Genome Duplication in Flowering Plants.</title>
        <authorList>
            <person name="Shi T."/>
            <person name="Rahmani R.S."/>
            <person name="Gugger P.F."/>
            <person name="Wang M."/>
            <person name="Li H."/>
            <person name="Zhang Y."/>
            <person name="Li Z."/>
            <person name="Wang Q."/>
            <person name="Van de Peer Y."/>
            <person name="Marchal K."/>
            <person name="Chen J."/>
        </authorList>
    </citation>
    <scope>NUCLEOTIDE SEQUENCE [LARGE SCALE GENOMIC DNA]</scope>
    <source>
        <tissue evidence="5">Leaf</tissue>
    </source>
</reference>
<dbReference type="PROSITE" id="PS51295">
    <property type="entry name" value="CRM"/>
    <property type="match status" value="1"/>
</dbReference>
<feature type="region of interest" description="Disordered" evidence="3">
    <location>
        <begin position="180"/>
        <end position="214"/>
    </location>
</feature>
<protein>
    <recommendedName>
        <fullName evidence="4">CRM domain-containing protein</fullName>
    </recommendedName>
</protein>
<dbReference type="InterPro" id="IPR035920">
    <property type="entry name" value="YhbY-like_sf"/>
</dbReference>
<accession>A0A822Z8L0</accession>
<dbReference type="PANTHER" id="PTHR31426:SF5">
    <property type="entry name" value="OS04G0492900 PROTEIN"/>
    <property type="match status" value="1"/>
</dbReference>
<keyword evidence="1 2" id="KW-0694">RNA-binding</keyword>
<evidence type="ECO:0000313" key="5">
    <source>
        <dbReference type="EMBL" id="DAD42694.1"/>
    </source>
</evidence>
<organism evidence="5 6">
    <name type="scientific">Nelumbo nucifera</name>
    <name type="common">Sacred lotus</name>
    <dbReference type="NCBI Taxonomy" id="4432"/>
    <lineage>
        <taxon>Eukaryota</taxon>
        <taxon>Viridiplantae</taxon>
        <taxon>Streptophyta</taxon>
        <taxon>Embryophyta</taxon>
        <taxon>Tracheophyta</taxon>
        <taxon>Spermatophyta</taxon>
        <taxon>Magnoliopsida</taxon>
        <taxon>Proteales</taxon>
        <taxon>Nelumbonaceae</taxon>
        <taxon>Nelumbo</taxon>
    </lineage>
</organism>
<dbReference type="SMART" id="SM01103">
    <property type="entry name" value="CRS1_YhbY"/>
    <property type="match status" value="1"/>
</dbReference>
<dbReference type="SUPFAM" id="SSF75471">
    <property type="entry name" value="YhbY-like"/>
    <property type="match status" value="1"/>
</dbReference>
<dbReference type="AlphaFoldDB" id="A0A822Z8L0"/>
<gene>
    <name evidence="5" type="ORF">HUJ06_000924</name>
</gene>
<dbReference type="Gene3D" id="3.30.110.60">
    <property type="entry name" value="YhbY-like"/>
    <property type="match status" value="1"/>
</dbReference>
<keyword evidence="6" id="KW-1185">Reference proteome</keyword>
<sequence length="510" mass="58773">MEALKKIEPQESSEATHDPEILTPEEHFYFLEMGLKCKNFVPIGRRGIFQGVILNMHLHWKKHQTLKAIVKTFTPEEVKEIAAELARLSGGIVLDIHEENTIIMYRGKNYSQPPTEVMSPRITLSRKKALDKSKYRDGLRAVRKFIPRLQQDLELLQVKARMNHENGTNVVNESIGTVIDKNNHEPTSDWQPEDSEDDISEDDSMMESDKMSDSEALSDIFETNSDEQADEEAEHPLYLDEFDKFPIESNGELEDFEDHLRQISLNSTKDYSLGKDEGLPDLDEDSSLVDTPLEVNVKYHSDEGELLSDPSFVFILSFRKNYLAWEFQFCLYVTGKELWGHIDGTTPAPADATKLAKWKIKDARVMPWITGSCDSKIVLNLRPYRSAQTMWEYLKKVYNQTNSARRFQLECEIADYTQGSLSIQDYYSSFQNLWAEFSDIVCAAVSKVSLADVLVVYEISKRDQFLMKLRLDFENARSNLMNHHPPPTLDVCFSELLREEQRLLTQTTLE</sequence>
<evidence type="ECO:0000259" key="4">
    <source>
        <dbReference type="PROSITE" id="PS51295"/>
    </source>
</evidence>
<dbReference type="GO" id="GO:0003723">
    <property type="term" value="F:RNA binding"/>
    <property type="evidence" value="ECO:0007669"/>
    <property type="project" value="UniProtKB-UniRule"/>
</dbReference>
<proteinExistence type="predicted"/>
<dbReference type="InterPro" id="IPR001890">
    <property type="entry name" value="RNA-binding_CRM"/>
</dbReference>